<feature type="non-terminal residue" evidence="1">
    <location>
        <position position="1"/>
    </location>
</feature>
<reference evidence="1" key="1">
    <citation type="submission" date="2023-04" db="EMBL/GenBank/DDBJ databases">
        <title>Draft Genome sequencing of Naganishia species isolated from polar environments using Oxford Nanopore Technology.</title>
        <authorList>
            <person name="Leo P."/>
            <person name="Venkateswaran K."/>
        </authorList>
    </citation>
    <scope>NUCLEOTIDE SEQUENCE</scope>
    <source>
        <strain evidence="1">MNA-CCFEE 5425</strain>
    </source>
</reference>
<sequence>AVEHNLASEIVGTIRALSTADLEGQQSLLDRLADADIIIERGDVIMVADKRAQAMVQATYAIPALRVGTAESSVASHMPAEQSSMNHNPAIEKAMAAPDEVMLDAQKSRPDASTGVAGFDDLDWGPMTTSDQTIVRQIPKSRPNTIKLLWPYGHTCWGGTRGSESLDRQSCRRAGKRFEYRRSEGNKGNQTRQKFSRLYVRQDADTTKGVRHAVLVLL</sequence>
<gene>
    <name evidence="1" type="ORF">QFC22_006534</name>
</gene>
<keyword evidence="2" id="KW-1185">Reference proteome</keyword>
<comment type="caution">
    <text evidence="1">The sequence shown here is derived from an EMBL/GenBank/DDBJ whole genome shotgun (WGS) entry which is preliminary data.</text>
</comment>
<organism evidence="1 2">
    <name type="scientific">Naganishia vaughanmartiniae</name>
    <dbReference type="NCBI Taxonomy" id="1424756"/>
    <lineage>
        <taxon>Eukaryota</taxon>
        <taxon>Fungi</taxon>
        <taxon>Dikarya</taxon>
        <taxon>Basidiomycota</taxon>
        <taxon>Agaricomycotina</taxon>
        <taxon>Tremellomycetes</taxon>
        <taxon>Filobasidiales</taxon>
        <taxon>Filobasidiaceae</taxon>
        <taxon>Naganishia</taxon>
    </lineage>
</organism>
<dbReference type="Proteomes" id="UP001243375">
    <property type="component" value="Unassembled WGS sequence"/>
</dbReference>
<evidence type="ECO:0000313" key="1">
    <source>
        <dbReference type="EMBL" id="KAJ9111507.1"/>
    </source>
</evidence>
<dbReference type="EMBL" id="JASBWU010000030">
    <property type="protein sequence ID" value="KAJ9111507.1"/>
    <property type="molecule type" value="Genomic_DNA"/>
</dbReference>
<protein>
    <submittedName>
        <fullName evidence="1">Uncharacterized protein</fullName>
    </submittedName>
</protein>
<proteinExistence type="predicted"/>
<accession>A0ACC2WKA5</accession>
<evidence type="ECO:0000313" key="2">
    <source>
        <dbReference type="Proteomes" id="UP001243375"/>
    </source>
</evidence>
<name>A0ACC2WKA5_9TREE</name>